<dbReference type="Pfam" id="PF01261">
    <property type="entry name" value="AP_endonuc_2"/>
    <property type="match status" value="1"/>
</dbReference>
<evidence type="ECO:0000313" key="3">
    <source>
        <dbReference type="Proteomes" id="UP000199440"/>
    </source>
</evidence>
<dbReference type="PANTHER" id="PTHR12110">
    <property type="entry name" value="HYDROXYPYRUVATE ISOMERASE"/>
    <property type="match status" value="1"/>
</dbReference>
<sequence>MTNKLKYGVSTWLWQSPFTTESISLFPMIKSMGFDVVEIPVENPELIDAKVVNNALIEHGLAPTVCGVFGPTKDLTHDDVKVHETCFRYIEKCFEFCNEWNVDFVAGPMYSAVGKARMVSSEQRKIEWERAVSNLRKVCETAQNFGTSIALEPLNRFESDMVNTAEDVMRLVADINHEKAKVLLDGFHMTIEEKNIREAIKTVGDKLIHVQVSENHRGIPGSGLTPWHDLKKGLDDVNYQGAMVIESFTPEIKELAGAVCIWKNLAESQDEFATEGLRFLKETFNKA</sequence>
<dbReference type="EMBL" id="FNGV01000001">
    <property type="protein sequence ID" value="SDL39255.1"/>
    <property type="molecule type" value="Genomic_DNA"/>
</dbReference>
<dbReference type="SUPFAM" id="SSF51658">
    <property type="entry name" value="Xylose isomerase-like"/>
    <property type="match status" value="1"/>
</dbReference>
<dbReference type="AlphaFoldDB" id="A0A1G9JPX0"/>
<feature type="domain" description="Xylose isomerase-like TIM barrel" evidence="1">
    <location>
        <begin position="29"/>
        <end position="281"/>
    </location>
</feature>
<dbReference type="InterPro" id="IPR050312">
    <property type="entry name" value="IolE/XylAMocC-like"/>
</dbReference>
<dbReference type="PANTHER" id="PTHR12110:SF41">
    <property type="entry name" value="INOSOSE DEHYDRATASE"/>
    <property type="match status" value="1"/>
</dbReference>
<dbReference type="Proteomes" id="UP000199440">
    <property type="component" value="Unassembled WGS sequence"/>
</dbReference>
<dbReference type="InterPro" id="IPR036237">
    <property type="entry name" value="Xyl_isomerase-like_sf"/>
</dbReference>
<evidence type="ECO:0000259" key="1">
    <source>
        <dbReference type="Pfam" id="PF01261"/>
    </source>
</evidence>
<protein>
    <submittedName>
        <fullName evidence="2">D-tagatose 3-epimerase</fullName>
    </submittedName>
</protein>
<dbReference type="RefSeq" id="WP_089885187.1">
    <property type="nucleotide sequence ID" value="NZ_FNGV01000001.1"/>
</dbReference>
<reference evidence="2 3" key="1">
    <citation type="submission" date="2016-10" db="EMBL/GenBank/DDBJ databases">
        <authorList>
            <person name="de Groot N.N."/>
        </authorList>
    </citation>
    <scope>NUCLEOTIDE SEQUENCE [LARGE SCALE GENOMIC DNA]</scope>
    <source>
        <strain evidence="2 3">DSM 19886</strain>
    </source>
</reference>
<evidence type="ECO:0000313" key="2">
    <source>
        <dbReference type="EMBL" id="SDL39255.1"/>
    </source>
</evidence>
<dbReference type="OrthoDB" id="9801426at2"/>
<dbReference type="InterPro" id="IPR013022">
    <property type="entry name" value="Xyl_isomerase-like_TIM-brl"/>
</dbReference>
<keyword evidence="3" id="KW-1185">Reference proteome</keyword>
<gene>
    <name evidence="2" type="ORF">SAMN04488514_101645</name>
</gene>
<dbReference type="Gene3D" id="3.20.20.150">
    <property type="entry name" value="Divalent-metal-dependent TIM barrel enzymes"/>
    <property type="match status" value="1"/>
</dbReference>
<accession>A0A1G9JPX0</accession>
<name>A0A1G9JPX0_9FLAO</name>
<proteinExistence type="predicted"/>
<organism evidence="2 3">
    <name type="scientific">Kriegella aquimaris</name>
    <dbReference type="NCBI Taxonomy" id="192904"/>
    <lineage>
        <taxon>Bacteria</taxon>
        <taxon>Pseudomonadati</taxon>
        <taxon>Bacteroidota</taxon>
        <taxon>Flavobacteriia</taxon>
        <taxon>Flavobacteriales</taxon>
        <taxon>Flavobacteriaceae</taxon>
        <taxon>Kriegella</taxon>
    </lineage>
</organism>
<dbReference type="STRING" id="192904.SAMN04488514_101645"/>